<dbReference type="AlphaFoldDB" id="A0A7U2EV85"/>
<keyword evidence="2" id="KW-1133">Transmembrane helix</keyword>
<keyword evidence="2" id="KW-0472">Membrane</keyword>
<dbReference type="Proteomes" id="UP000663193">
    <property type="component" value="Chromosome 3"/>
</dbReference>
<evidence type="ECO:0000256" key="2">
    <source>
        <dbReference type="SAM" id="Phobius"/>
    </source>
</evidence>
<feature type="non-terminal residue" evidence="3">
    <location>
        <position position="1147"/>
    </location>
</feature>
<evidence type="ECO:0000256" key="1">
    <source>
        <dbReference type="SAM" id="MobiDB-lite"/>
    </source>
</evidence>
<keyword evidence="2" id="KW-0812">Transmembrane</keyword>
<feature type="transmembrane region" description="Helical" evidence="2">
    <location>
        <begin position="1078"/>
        <end position="1095"/>
    </location>
</feature>
<accession>A0A7U2EV85</accession>
<evidence type="ECO:0000313" key="3">
    <source>
        <dbReference type="EMBL" id="QRC93497.1"/>
    </source>
</evidence>
<protein>
    <submittedName>
        <fullName evidence="3">Uncharacterized protein</fullName>
    </submittedName>
</protein>
<dbReference type="EMBL" id="CP069025">
    <property type="protein sequence ID" value="QRC93497.1"/>
    <property type="molecule type" value="Genomic_DNA"/>
</dbReference>
<sequence>TLHPLARSENTECLFAKHNIPITAAIPVIKSPSMENFVARVDPWNSCWSAEGAAREVYEKDLKEPIRRILGIHFEPFPAREELTLSLYMIGRREASARPTVLIISSDVQIRKAARKAIKESKILQQYPQFQTKCMNKDPGTHKMLPLAFGPLGQPGLRIPQSSLQVLYDASTPMKQTGLAIYIRHPSSLRPATANLLRIGTRLYLQTVGHAFHDTEVITDTAASTAEEDLVLDSDSESDTDYSDEIHIGITSAASQSLETFSFADSDGSECSHSPSTVSNLSTPRTSAGNSSQECELNMSVLTRTLEEVTPSGSLVPAPRNFAVRQPLQPSEASLKSLGRVIEISEANDWALIEITTVEVEDRLRSSLNKDAPSLAYERIAVRPPDAARVYTCTASGQKLFGYISDACSSTRLPNGKSFRDIYVARLEDGLSNGDCGAVFFDARTHETYGHLIAGCQRTGTAHILAAHQTATDLGRIRKMLMDFPMPVRLSPNTLESLPSEIELQDNETHPEMSKKLPVIDRAATTFSEAYHKPEIPWKFLLSFAKRWDDKFSNDRIPGDTPYVDELKLYSPTSEGISLFLEAYGGGTTSFDLEAVIRYCQDTVISKIREQGKPGSAWMDDRTYVSYYHAPVSALMAASNANSVLVEPEAPPMNQDTSRALYVEYLDHASENVVPPRVERVLNAGDSPTSNRYIPDSRRYPAPLTAELLFENLRKKRYKHPDLPDSDRRLVFVANPDGYDILAVTETAPQHLHEALGGFLERYVSLRTALKVKLSDCGFPAYQIQYHLPHFVLRKKKHRSKRHTEKLQRARTDLSFLSQALPSTFNEEPLELIQAQISIVLCGTSETRYTVYCFEDNDHDDDREMGDDEFSEDGFQTDQIAKGEIDANQPIWNPRQYILVTLLERITQVAKEWARVVHVIDSASARFACGRTTASKGCNPFDYESIPTTSSWTRSMLQVLRQLLRTIRETIKAWETFISDNGDIGYFSDLLSTPGISPTRTLRTLHQIHGAFDDLKSFHGSLFNIQEEYEKLERALEVRMMVETNKLTEMIVLFICPVVVVSSFFAIPTSSITFPRTMWSFTGGVILITIFLYLLRLPPRGRSGNGWQLLVMAWWSRMRRGTRENTTQTGSVPRAIRQRATHPAVRE</sequence>
<proteinExistence type="predicted"/>
<evidence type="ECO:0000313" key="4">
    <source>
        <dbReference type="Proteomes" id="UP000663193"/>
    </source>
</evidence>
<feature type="transmembrane region" description="Helical" evidence="2">
    <location>
        <begin position="1047"/>
        <end position="1066"/>
    </location>
</feature>
<dbReference type="OrthoDB" id="5428055at2759"/>
<dbReference type="VEuPathDB" id="FungiDB:JI435_037120"/>
<keyword evidence="4" id="KW-1185">Reference proteome</keyword>
<gene>
    <name evidence="3" type="ORF">JI435_037120</name>
</gene>
<organism evidence="3 4">
    <name type="scientific">Phaeosphaeria nodorum (strain SN15 / ATCC MYA-4574 / FGSC 10173)</name>
    <name type="common">Glume blotch fungus</name>
    <name type="synonym">Parastagonospora nodorum</name>
    <dbReference type="NCBI Taxonomy" id="321614"/>
    <lineage>
        <taxon>Eukaryota</taxon>
        <taxon>Fungi</taxon>
        <taxon>Dikarya</taxon>
        <taxon>Ascomycota</taxon>
        <taxon>Pezizomycotina</taxon>
        <taxon>Dothideomycetes</taxon>
        <taxon>Pleosporomycetidae</taxon>
        <taxon>Pleosporales</taxon>
        <taxon>Pleosporineae</taxon>
        <taxon>Phaeosphaeriaceae</taxon>
        <taxon>Parastagonospora</taxon>
    </lineage>
</organism>
<reference evidence="4" key="1">
    <citation type="journal article" date="2021" name="BMC Genomics">
        <title>Chromosome-level genome assembly and manually-curated proteome of model necrotroph Parastagonospora nodorum Sn15 reveals a genome-wide trove of candidate effector homologs, and redundancy of virulence-related functions within an accessory chromosome.</title>
        <authorList>
            <person name="Bertazzoni S."/>
            <person name="Jones D.A.B."/>
            <person name="Phan H.T."/>
            <person name="Tan K.-C."/>
            <person name="Hane J.K."/>
        </authorList>
    </citation>
    <scope>NUCLEOTIDE SEQUENCE [LARGE SCALE GENOMIC DNA]</scope>
    <source>
        <strain evidence="4">SN15 / ATCC MYA-4574 / FGSC 10173)</strain>
    </source>
</reference>
<name>A0A7U2EV85_PHANO</name>
<feature type="region of interest" description="Disordered" evidence="1">
    <location>
        <begin position="272"/>
        <end position="294"/>
    </location>
</feature>
<feature type="region of interest" description="Disordered" evidence="1">
    <location>
        <begin position="1124"/>
        <end position="1147"/>
    </location>
</feature>